<evidence type="ECO:0000256" key="4">
    <source>
        <dbReference type="ARBA" id="ARBA00022452"/>
    </source>
</evidence>
<dbReference type="Pfam" id="PF00593">
    <property type="entry name" value="TonB_dep_Rec_b-barrel"/>
    <property type="match status" value="1"/>
</dbReference>
<organism evidence="20 21">
    <name type="scientific">Nitrosomonas europaea (strain ATCC 19718 / CIP 103999 / KCTC 2705 / NBRC 14298)</name>
    <dbReference type="NCBI Taxonomy" id="228410"/>
    <lineage>
        <taxon>Bacteria</taxon>
        <taxon>Pseudomonadati</taxon>
        <taxon>Pseudomonadota</taxon>
        <taxon>Betaproteobacteria</taxon>
        <taxon>Nitrosomonadales</taxon>
        <taxon>Nitrosomonadaceae</taxon>
        <taxon>Nitrosomonas</taxon>
    </lineage>
</organism>
<feature type="short sequence motif" description="TonB C-terminal box" evidence="15">
    <location>
        <begin position="722"/>
        <end position="739"/>
    </location>
</feature>
<keyword evidence="5" id="KW-0410">Iron transport</keyword>
<dbReference type="OrthoDB" id="9790771at2"/>
<feature type="chain" id="PRO_5004298972" evidence="17">
    <location>
        <begin position="34"/>
        <end position="739"/>
    </location>
</feature>
<keyword evidence="7 17" id="KW-0732">Signal</keyword>
<dbReference type="InterPro" id="IPR010917">
    <property type="entry name" value="TonB_rcpt_CS"/>
</dbReference>
<evidence type="ECO:0000256" key="11">
    <source>
        <dbReference type="ARBA" id="ARBA00023136"/>
    </source>
</evidence>
<evidence type="ECO:0000256" key="15">
    <source>
        <dbReference type="PROSITE-ProRule" id="PRU10144"/>
    </source>
</evidence>
<dbReference type="InterPro" id="IPR036942">
    <property type="entry name" value="Beta-barrel_TonB_sf"/>
</dbReference>
<dbReference type="CDD" id="cd01347">
    <property type="entry name" value="ligand_gated_channel"/>
    <property type="match status" value="1"/>
</dbReference>
<dbReference type="GO" id="GO:0009279">
    <property type="term" value="C:cell outer membrane"/>
    <property type="evidence" value="ECO:0007669"/>
    <property type="project" value="UniProtKB-SubCell"/>
</dbReference>
<protein>
    <submittedName>
        <fullName evidence="20">TonB-dependent receptor protein</fullName>
    </submittedName>
</protein>
<evidence type="ECO:0000256" key="6">
    <source>
        <dbReference type="ARBA" id="ARBA00022692"/>
    </source>
</evidence>
<evidence type="ECO:0000256" key="2">
    <source>
        <dbReference type="ARBA" id="ARBA00009810"/>
    </source>
</evidence>
<dbReference type="GO" id="GO:0038023">
    <property type="term" value="F:signaling receptor activity"/>
    <property type="evidence" value="ECO:0007669"/>
    <property type="project" value="InterPro"/>
</dbReference>
<dbReference type="AlphaFoldDB" id="Q82WF0"/>
<keyword evidence="13 14" id="KW-0998">Cell outer membrane</keyword>
<evidence type="ECO:0000256" key="17">
    <source>
        <dbReference type="SAM" id="SignalP"/>
    </source>
</evidence>
<dbReference type="Gene3D" id="2.170.130.10">
    <property type="entry name" value="TonB-dependent receptor, plug domain"/>
    <property type="match status" value="1"/>
</dbReference>
<evidence type="ECO:0000259" key="18">
    <source>
        <dbReference type="Pfam" id="PF00593"/>
    </source>
</evidence>
<keyword evidence="3 14" id="KW-0813">Transport</keyword>
<evidence type="ECO:0000256" key="9">
    <source>
        <dbReference type="ARBA" id="ARBA00023065"/>
    </source>
</evidence>
<keyword evidence="8" id="KW-0408">Iron</keyword>
<reference evidence="20 21" key="1">
    <citation type="journal article" date="2003" name="J. Bacteriol.">
        <title>Complete genome sequence of the ammonia-oxidizing bacterium and obligate chemolithoautotroph Nitrosomonas europaea.</title>
        <authorList>
            <person name="Chain P."/>
            <person name="Lamerdin J."/>
            <person name="Larimer F."/>
            <person name="Regala W."/>
            <person name="Land M."/>
            <person name="Hauser L."/>
            <person name="Hooper A."/>
            <person name="Klotz M."/>
            <person name="Norton J."/>
            <person name="Sayavedra-Soto L."/>
            <person name="Arciero D."/>
            <person name="Hommes N."/>
            <person name="Whittaker M."/>
            <person name="Arp D."/>
        </authorList>
    </citation>
    <scope>NUCLEOTIDE SEQUENCE [LARGE SCALE GENOMIC DNA]</scope>
    <source>
        <strain evidence="21">ATCC 19718 / CIP 103999 / KCTC 2705 / NBRC 14298</strain>
    </source>
</reference>
<evidence type="ECO:0000313" key="21">
    <source>
        <dbReference type="Proteomes" id="UP000001416"/>
    </source>
</evidence>
<keyword evidence="10 16" id="KW-0798">TonB box</keyword>
<dbReference type="InterPro" id="IPR039426">
    <property type="entry name" value="TonB-dep_rcpt-like"/>
</dbReference>
<dbReference type="EMBL" id="AL954747">
    <property type="protein sequence ID" value="CAD84642.1"/>
    <property type="molecule type" value="Genomic_DNA"/>
</dbReference>
<evidence type="ECO:0000313" key="20">
    <source>
        <dbReference type="EMBL" id="CAD84642.1"/>
    </source>
</evidence>
<dbReference type="GeneID" id="87103924"/>
<evidence type="ECO:0000256" key="8">
    <source>
        <dbReference type="ARBA" id="ARBA00023004"/>
    </source>
</evidence>
<dbReference type="PROSITE" id="PS01156">
    <property type="entry name" value="TONB_DEPENDENT_REC_2"/>
    <property type="match status" value="1"/>
</dbReference>
<evidence type="ECO:0000256" key="13">
    <source>
        <dbReference type="ARBA" id="ARBA00023237"/>
    </source>
</evidence>
<feature type="domain" description="TonB-dependent receptor-like beta-barrel" evidence="18">
    <location>
        <begin position="239"/>
        <end position="708"/>
    </location>
</feature>
<evidence type="ECO:0000256" key="7">
    <source>
        <dbReference type="ARBA" id="ARBA00022729"/>
    </source>
</evidence>
<keyword evidence="12 20" id="KW-0675">Receptor</keyword>
<keyword evidence="21" id="KW-1185">Reference proteome</keyword>
<dbReference type="RefSeq" id="WP_011111349.1">
    <property type="nucleotide sequence ID" value="NC_004757.1"/>
</dbReference>
<name>Q82WF0_NITEU</name>
<dbReference type="NCBIfam" id="TIGR01783">
    <property type="entry name" value="TonB-siderophor"/>
    <property type="match status" value="1"/>
</dbReference>
<comment type="similarity">
    <text evidence="2 14 16">Belongs to the TonB-dependent receptor family.</text>
</comment>
<dbReference type="Proteomes" id="UP000001416">
    <property type="component" value="Chromosome"/>
</dbReference>
<feature type="domain" description="TonB-dependent receptor plug" evidence="19">
    <location>
        <begin position="70"/>
        <end position="168"/>
    </location>
</feature>
<dbReference type="InterPro" id="IPR037066">
    <property type="entry name" value="Plug_dom_sf"/>
</dbReference>
<evidence type="ECO:0000256" key="5">
    <source>
        <dbReference type="ARBA" id="ARBA00022496"/>
    </source>
</evidence>
<dbReference type="GO" id="GO:0015344">
    <property type="term" value="F:siderophore uptake transmembrane transporter activity"/>
    <property type="evidence" value="ECO:0007669"/>
    <property type="project" value="TreeGrafter"/>
</dbReference>
<evidence type="ECO:0000256" key="14">
    <source>
        <dbReference type="PROSITE-ProRule" id="PRU01360"/>
    </source>
</evidence>
<dbReference type="SUPFAM" id="SSF56935">
    <property type="entry name" value="Porins"/>
    <property type="match status" value="1"/>
</dbReference>
<dbReference type="PhylomeDB" id="Q82WF0"/>
<accession>Q82WF0</accession>
<keyword evidence="6 14" id="KW-0812">Transmembrane</keyword>
<keyword evidence="11 14" id="KW-0472">Membrane</keyword>
<dbReference type="PANTHER" id="PTHR32552">
    <property type="entry name" value="FERRICHROME IRON RECEPTOR-RELATED"/>
    <property type="match status" value="1"/>
</dbReference>
<evidence type="ECO:0000256" key="3">
    <source>
        <dbReference type="ARBA" id="ARBA00022448"/>
    </source>
</evidence>
<keyword evidence="9" id="KW-0406">Ion transport</keyword>
<dbReference type="InterPro" id="IPR010105">
    <property type="entry name" value="TonB_sidphr_rcpt"/>
</dbReference>
<dbReference type="InterPro" id="IPR012910">
    <property type="entry name" value="Plug_dom"/>
</dbReference>
<dbReference type="eggNOG" id="COG4774">
    <property type="taxonomic scope" value="Bacteria"/>
</dbReference>
<dbReference type="PROSITE" id="PS52016">
    <property type="entry name" value="TONB_DEPENDENT_REC_3"/>
    <property type="match status" value="1"/>
</dbReference>
<dbReference type="STRING" id="228410.NE0731"/>
<evidence type="ECO:0000256" key="12">
    <source>
        <dbReference type="ARBA" id="ARBA00023170"/>
    </source>
</evidence>
<dbReference type="HOGENOM" id="CLU_008287_9_1_4"/>
<dbReference type="KEGG" id="neu:NE0731"/>
<comment type="subcellular location">
    <subcellularLocation>
        <location evidence="1 14">Cell outer membrane</location>
        <topology evidence="1 14">Multi-pass membrane protein</topology>
    </subcellularLocation>
</comment>
<dbReference type="Pfam" id="PF07715">
    <property type="entry name" value="Plug"/>
    <property type="match status" value="1"/>
</dbReference>
<dbReference type="Gene3D" id="2.40.170.20">
    <property type="entry name" value="TonB-dependent receptor, beta-barrel domain"/>
    <property type="match status" value="1"/>
</dbReference>
<proteinExistence type="inferred from homology"/>
<gene>
    <name evidence="20" type="ordered locus">NE0731</name>
</gene>
<evidence type="ECO:0000259" key="19">
    <source>
        <dbReference type="Pfam" id="PF07715"/>
    </source>
</evidence>
<dbReference type="FunFam" id="2.170.130.10:FF:000001">
    <property type="entry name" value="Catecholate siderophore TonB-dependent receptor"/>
    <property type="match status" value="1"/>
</dbReference>
<evidence type="ECO:0000256" key="10">
    <source>
        <dbReference type="ARBA" id="ARBA00023077"/>
    </source>
</evidence>
<dbReference type="PANTHER" id="PTHR32552:SF89">
    <property type="entry name" value="CATECHOLATE SIDEROPHORE RECEPTOR FIU"/>
    <property type="match status" value="1"/>
</dbReference>
<feature type="signal peptide" evidence="17">
    <location>
        <begin position="1"/>
        <end position="33"/>
    </location>
</feature>
<dbReference type="GO" id="GO:0015891">
    <property type="term" value="P:siderophore transport"/>
    <property type="evidence" value="ECO:0007669"/>
    <property type="project" value="InterPro"/>
</dbReference>
<sequence length="739" mass="80163">MAKVSSRSWGIFPIRPVVSALTLAFGGMAGANASEPVPLPEIKVKSGKTSERSNEYKVDKSASQKFTAPLIDTPKSITVITDEVIKDSGSLTFQDALRTTPGITFGSGEGGIASGDRPFIRGFDVFSSIYVDGLRDLGTQTREIFAVEQMEVLKGPSGSFDGRGSAGGSINIVTKQARAGNFFKGSAGLGTEKFKRGTIDGNYTIGENVAVRLVGMAHKADTPGRDGVDVERWGLMPSITLGLNTATSATFSWYHFETDDKSDWGIPFIQNTANGGIPEGKPVGSRSAWYGVKGRDFQDTSADIGTFKISHAFSDNLVVRNTTRYSITTNEFFVGRPNISSADFAAGLVNRDATRNRGTRTETVANLTDVSFIFDTGFIKHSLNAGFEVSWEDYRNRTYAGGAIINPADRLTPLGNPDSSVAFDPVTRNAYPSAEIEAHNKSAYIFDSMELTEKILFNAGIRFDNYQVDLQNRNASTGANTTSFKQNKSFFNYQVGAVYKMQPNANIYAAFATSSSPVGLSMGDFGYAGGDLNANTESLKPERTETYEVGTKWHVLHDLALTAAVFHTIKTNARVNVGPSVENAGRAVVNGFELGFAGNVTDKWNVFGGYTFLDAEQTRVGDSTDQNAVGSAGSKGKQLHGTPKHAASFWSTYKVLPRVTLGGGLFYTGKVYADPSNNGYLPSYVRFDLMAKYNISQNLDVQLNVQNLTDKRYFNTTYFRHYAIPAPGRVAFVNLNLKF</sequence>
<keyword evidence="4 14" id="KW-1134">Transmembrane beta strand</keyword>
<dbReference type="InterPro" id="IPR000531">
    <property type="entry name" value="Beta-barrel_TonB"/>
</dbReference>
<evidence type="ECO:0000256" key="16">
    <source>
        <dbReference type="RuleBase" id="RU003357"/>
    </source>
</evidence>
<evidence type="ECO:0000256" key="1">
    <source>
        <dbReference type="ARBA" id="ARBA00004571"/>
    </source>
</evidence>